<comment type="caution">
    <text evidence="5">The sequence shown here is derived from an EMBL/GenBank/DDBJ whole genome shotgun (WGS) entry which is preliminary data.</text>
</comment>
<accession>A0A8H6ZRW9</accession>
<comment type="function">
    <text evidence="1">Required for respiratory activity and maintenance and expression of the mitochondrial genome.</text>
</comment>
<dbReference type="InterPro" id="IPR010487">
    <property type="entry name" value="NGRN/Rrg9"/>
</dbReference>
<gene>
    <name evidence="5" type="primary">RRG9</name>
    <name evidence="5" type="ORF">PC9H_008529</name>
</gene>
<dbReference type="RefSeq" id="XP_036629466.1">
    <property type="nucleotide sequence ID" value="XM_036778038.1"/>
</dbReference>
<dbReference type="PANTHER" id="PTHR13475:SF3">
    <property type="entry name" value="NEUGRIN"/>
    <property type="match status" value="1"/>
</dbReference>
<reference evidence="5" key="1">
    <citation type="submission" date="2019-07" db="EMBL/GenBank/DDBJ databases">
        <authorList>
            <person name="Palmer J.M."/>
        </authorList>
    </citation>
    <scope>NUCLEOTIDE SEQUENCE</scope>
    <source>
        <strain evidence="5">PC9</strain>
    </source>
</reference>
<feature type="compositionally biased region" description="Acidic residues" evidence="4">
    <location>
        <begin position="58"/>
        <end position="71"/>
    </location>
</feature>
<dbReference type="Proteomes" id="UP000623687">
    <property type="component" value="Unassembled WGS sequence"/>
</dbReference>
<dbReference type="OrthoDB" id="5578174at2759"/>
<dbReference type="GeneID" id="59378347"/>
<name>A0A8H6ZRW9_PLEOS</name>
<evidence type="ECO:0000256" key="1">
    <source>
        <dbReference type="ARBA" id="ARBA00003548"/>
    </source>
</evidence>
<dbReference type="PANTHER" id="PTHR13475">
    <property type="entry name" value="NEUGRIN"/>
    <property type="match status" value="1"/>
</dbReference>
<dbReference type="AlphaFoldDB" id="A0A8H6ZRW9"/>
<protein>
    <recommendedName>
        <fullName evidence="3">Required for respiratory growth protein 9, mitochondrial</fullName>
    </recommendedName>
</protein>
<proteinExistence type="inferred from homology"/>
<sequence>MHRAATSLQHSLTRPLFSAQTFPCLRSSIHRLYSSSVLPSSTQKWRIAGMPTPRSILDDDDTPVDLTEDSDAVNGVRPNQPPLHRRKPPREPTPAQYQAHREVMKEKFPDGWEPPRKLSREAMEGLRDLHRFSPETFTTSVLADKFKISSEAVRRILKSKWQPPKEKIARLAMRERGIREQFIRERKEKEAAQSLELQSLKQGYVSGRERGRRVIGAHAKDMLEFD</sequence>
<evidence type="ECO:0000313" key="6">
    <source>
        <dbReference type="Proteomes" id="UP000623687"/>
    </source>
</evidence>
<dbReference type="EMBL" id="JACETU010000006">
    <property type="protein sequence ID" value="KAF7426162.1"/>
    <property type="molecule type" value="Genomic_DNA"/>
</dbReference>
<evidence type="ECO:0000313" key="5">
    <source>
        <dbReference type="EMBL" id="KAF7426162.1"/>
    </source>
</evidence>
<comment type="similarity">
    <text evidence="2">Belongs to the RRG9 family.</text>
</comment>
<evidence type="ECO:0000256" key="3">
    <source>
        <dbReference type="ARBA" id="ARBA00013566"/>
    </source>
</evidence>
<evidence type="ECO:0000256" key="2">
    <source>
        <dbReference type="ARBA" id="ARBA00010895"/>
    </source>
</evidence>
<evidence type="ECO:0000256" key="4">
    <source>
        <dbReference type="SAM" id="MobiDB-lite"/>
    </source>
</evidence>
<dbReference type="GO" id="GO:0005634">
    <property type="term" value="C:nucleus"/>
    <property type="evidence" value="ECO:0007669"/>
    <property type="project" value="TreeGrafter"/>
</dbReference>
<organism evidence="5 6">
    <name type="scientific">Pleurotus ostreatus</name>
    <name type="common">Oyster mushroom</name>
    <name type="synonym">White-rot fungus</name>
    <dbReference type="NCBI Taxonomy" id="5322"/>
    <lineage>
        <taxon>Eukaryota</taxon>
        <taxon>Fungi</taxon>
        <taxon>Dikarya</taxon>
        <taxon>Basidiomycota</taxon>
        <taxon>Agaricomycotina</taxon>
        <taxon>Agaricomycetes</taxon>
        <taxon>Agaricomycetidae</taxon>
        <taxon>Agaricales</taxon>
        <taxon>Pleurotineae</taxon>
        <taxon>Pleurotaceae</taxon>
        <taxon>Pleurotus</taxon>
    </lineage>
</organism>
<dbReference type="VEuPathDB" id="FungiDB:PC9H_008529"/>
<dbReference type="Pfam" id="PF06413">
    <property type="entry name" value="Neugrin"/>
    <property type="match status" value="1"/>
</dbReference>
<feature type="region of interest" description="Disordered" evidence="4">
    <location>
        <begin position="50"/>
        <end position="96"/>
    </location>
</feature>
<keyword evidence="6" id="KW-1185">Reference proteome</keyword>